<feature type="transmembrane region" description="Helical" evidence="1">
    <location>
        <begin position="42"/>
        <end position="62"/>
    </location>
</feature>
<feature type="transmembrane region" description="Helical" evidence="1">
    <location>
        <begin position="329"/>
        <end position="349"/>
    </location>
</feature>
<feature type="transmembrane region" description="Helical" evidence="1">
    <location>
        <begin position="369"/>
        <end position="388"/>
    </location>
</feature>
<feature type="transmembrane region" description="Helical" evidence="1">
    <location>
        <begin position="12"/>
        <end position="30"/>
    </location>
</feature>
<feature type="transmembrane region" description="Helical" evidence="1">
    <location>
        <begin position="394"/>
        <end position="417"/>
    </location>
</feature>
<feature type="transmembrane region" description="Helical" evidence="1">
    <location>
        <begin position="270"/>
        <end position="288"/>
    </location>
</feature>
<feature type="transmembrane region" description="Helical" evidence="1">
    <location>
        <begin position="148"/>
        <end position="165"/>
    </location>
</feature>
<name>A0ABR9W642_9BACT</name>
<protein>
    <submittedName>
        <fullName evidence="2">Uncharacterized protein</fullName>
    </submittedName>
</protein>
<feature type="transmembrane region" description="Helical" evidence="1">
    <location>
        <begin position="236"/>
        <end position="258"/>
    </location>
</feature>
<sequence length="609" mass="70822">MDNSFLQNPRLFEYFTLVLLLALLFGLTFFSKSLQKFRNVLGLGLIIVPVGYFYIILNAHVINVPYEDDYNLLETIYKLKNGSGFINTAKVLFEQVNQHRFAFERIVMLIMVFFTGTVDIKLQVMLGNLFMLGILYLFFLAFKKEKVSWHYFIPVPYILFNLVYFENAIWGIAAIQNTPLLFFAMLTVYFIGKPDKRSWIFAVLTAIVTMFISGSGMLTWIIGGVILLFQKRYKLLAQWMGIAIALILFYFLFDYQFISTGQGKVWEHPVFNLIFIFGFLGNALYLDIPHPLTPVFYKDMILCVFLGIGIFAVFLAWITRMFLSKDMPWTNWFLLGAFMFLMGTGAMFIVSRPAANFLMYGGNIFSRRYMIFGVVLLAIAYVGLILLVKNYKNISLSVFGLSLIGCLALNFISYFYSIRSVREQHEKLSLDGYYWKNYNTLLSVGFNYGDKPFWNHPTKMNNLIKNLEKEGLLRLYESDKLLPAKRLIPETEIAGEYAPKPDIQLGLRNNDDNVPIRYITFETKKGLHPKPEYFVLVSDQFTNLLPAIPVPNSLSEFLRKRTYYDDKYSYSFYKRKVPKGKFDIWILSGGDRDSGKWESRYTREKIFIF</sequence>
<organism evidence="2 3">
    <name type="scientific">Dyadobacter subterraneus</name>
    <dbReference type="NCBI Taxonomy" id="2773304"/>
    <lineage>
        <taxon>Bacteria</taxon>
        <taxon>Pseudomonadati</taxon>
        <taxon>Bacteroidota</taxon>
        <taxon>Cytophagia</taxon>
        <taxon>Cytophagales</taxon>
        <taxon>Spirosomataceae</taxon>
        <taxon>Dyadobacter</taxon>
    </lineage>
</organism>
<accession>A0ABR9W642</accession>
<feature type="transmembrane region" description="Helical" evidence="1">
    <location>
        <begin position="300"/>
        <end position="323"/>
    </location>
</feature>
<keyword evidence="1" id="KW-0812">Transmembrane</keyword>
<comment type="caution">
    <text evidence="2">The sequence shown here is derived from an EMBL/GenBank/DDBJ whole genome shotgun (WGS) entry which is preliminary data.</text>
</comment>
<keyword evidence="3" id="KW-1185">Reference proteome</keyword>
<proteinExistence type="predicted"/>
<evidence type="ECO:0000313" key="2">
    <source>
        <dbReference type="EMBL" id="MBE9460629.1"/>
    </source>
</evidence>
<keyword evidence="1" id="KW-0472">Membrane</keyword>
<dbReference type="Proteomes" id="UP000634134">
    <property type="component" value="Unassembled WGS sequence"/>
</dbReference>
<reference evidence="3" key="1">
    <citation type="submission" date="2023-07" db="EMBL/GenBank/DDBJ databases">
        <title>Dyadobacter sp. nov 'subterranea' isolated from contaminted grondwater.</title>
        <authorList>
            <person name="Szabo I."/>
            <person name="Al-Omari J."/>
            <person name="Szerdahelyi S.G."/>
            <person name="Rado J."/>
        </authorList>
    </citation>
    <scope>NUCLEOTIDE SEQUENCE [LARGE SCALE GENOMIC DNA]</scope>
    <source>
        <strain evidence="3">UP-52</strain>
    </source>
</reference>
<evidence type="ECO:0000256" key="1">
    <source>
        <dbReference type="SAM" id="Phobius"/>
    </source>
</evidence>
<keyword evidence="1" id="KW-1133">Transmembrane helix</keyword>
<dbReference type="RefSeq" id="WP_194118949.1">
    <property type="nucleotide sequence ID" value="NZ_JACYGY010000001.1"/>
</dbReference>
<feature type="transmembrane region" description="Helical" evidence="1">
    <location>
        <begin position="172"/>
        <end position="192"/>
    </location>
</feature>
<feature type="transmembrane region" description="Helical" evidence="1">
    <location>
        <begin position="198"/>
        <end position="229"/>
    </location>
</feature>
<gene>
    <name evidence="2" type="ORF">IEE83_01930</name>
</gene>
<feature type="transmembrane region" description="Helical" evidence="1">
    <location>
        <begin position="125"/>
        <end position="142"/>
    </location>
</feature>
<evidence type="ECO:0000313" key="3">
    <source>
        <dbReference type="Proteomes" id="UP000634134"/>
    </source>
</evidence>
<dbReference type="EMBL" id="JACYGY010000001">
    <property type="protein sequence ID" value="MBE9460629.1"/>
    <property type="molecule type" value="Genomic_DNA"/>
</dbReference>